<proteinExistence type="predicted"/>
<dbReference type="AlphaFoldDB" id="A6NY88"/>
<dbReference type="Proteomes" id="UP000003639">
    <property type="component" value="Unassembled WGS sequence"/>
</dbReference>
<gene>
    <name evidence="2" type="ORF">BACCAP_03187</name>
</gene>
<protein>
    <submittedName>
        <fullName evidence="2">Uncharacterized protein</fullName>
    </submittedName>
</protein>
<reference evidence="2 3" key="2">
    <citation type="submission" date="2007-06" db="EMBL/GenBank/DDBJ databases">
        <title>Draft genome sequence of Pseudoflavonifractor capillosus ATCC 29799.</title>
        <authorList>
            <person name="Sudarsanam P."/>
            <person name="Ley R."/>
            <person name="Guruge J."/>
            <person name="Turnbaugh P.J."/>
            <person name="Mahowald M."/>
            <person name="Liep D."/>
            <person name="Gordon J."/>
        </authorList>
    </citation>
    <scope>NUCLEOTIDE SEQUENCE [LARGE SCALE GENOMIC DNA]</scope>
    <source>
        <strain evidence="2 3">ATCC 29799</strain>
    </source>
</reference>
<evidence type="ECO:0000256" key="1">
    <source>
        <dbReference type="SAM" id="SignalP"/>
    </source>
</evidence>
<keyword evidence="1" id="KW-0732">Signal</keyword>
<organism evidence="2 3">
    <name type="scientific">Pseudoflavonifractor capillosus ATCC 29799</name>
    <dbReference type="NCBI Taxonomy" id="411467"/>
    <lineage>
        <taxon>Bacteria</taxon>
        <taxon>Bacillati</taxon>
        <taxon>Bacillota</taxon>
        <taxon>Clostridia</taxon>
        <taxon>Eubacteriales</taxon>
        <taxon>Oscillospiraceae</taxon>
        <taxon>Pseudoflavonifractor</taxon>
    </lineage>
</organism>
<reference evidence="2 3" key="1">
    <citation type="submission" date="2007-04" db="EMBL/GenBank/DDBJ databases">
        <authorList>
            <person name="Fulton L."/>
            <person name="Clifton S."/>
            <person name="Fulton B."/>
            <person name="Xu J."/>
            <person name="Minx P."/>
            <person name="Pepin K.H."/>
            <person name="Johnson M."/>
            <person name="Thiruvilangam P."/>
            <person name="Bhonagiri V."/>
            <person name="Nash W.E."/>
            <person name="Mardis E.R."/>
            <person name="Wilson R.K."/>
        </authorList>
    </citation>
    <scope>NUCLEOTIDE SEQUENCE [LARGE SCALE GENOMIC DNA]</scope>
    <source>
        <strain evidence="2 3">ATCC 29799</strain>
    </source>
</reference>
<dbReference type="STRING" id="411467.BACCAP_03187"/>
<evidence type="ECO:0000313" key="2">
    <source>
        <dbReference type="EMBL" id="EDM99258.1"/>
    </source>
</evidence>
<sequence length="296" mass="31673">MKKIARLLFVPVLLMVVFSLMPTGSSTDEVLAGYQSTTSFSASGSSYLLYMMQFRLAKDSDYDAKFASSIGQSISALAVDLCEQLGNGGNTSYSDAGGRKIGQFRYSTSSTGDYATSNALRSSVVEMLRNPSKTSNISCCAFATFCWEVLLTGNSPYGTGCTTTVAGNFQNIIEGDGTMQYVIDHAKPGDILFYTKIAGSSPPTAVNGAYSHAELYIGSYSGVDARGNPYEIEYACAGSNEPTNRRDACIKPLATTVPRGRYVYLVSLEKWVASGNTPVNNADQVESIEDIVVSGR</sequence>
<accession>A6NY88</accession>
<feature type="signal peptide" evidence="1">
    <location>
        <begin position="1"/>
        <end position="22"/>
    </location>
</feature>
<name>A6NY88_9FIRM</name>
<dbReference type="EMBL" id="AAXG02000028">
    <property type="protein sequence ID" value="EDM99258.1"/>
    <property type="molecule type" value="Genomic_DNA"/>
</dbReference>
<dbReference type="RefSeq" id="WP_006573695.1">
    <property type="nucleotide sequence ID" value="NZ_AAXG02000028.1"/>
</dbReference>
<evidence type="ECO:0000313" key="3">
    <source>
        <dbReference type="Proteomes" id="UP000003639"/>
    </source>
</evidence>
<keyword evidence="3" id="KW-1185">Reference proteome</keyword>
<comment type="caution">
    <text evidence="2">The sequence shown here is derived from an EMBL/GenBank/DDBJ whole genome shotgun (WGS) entry which is preliminary data.</text>
</comment>
<feature type="chain" id="PRO_5038506277" evidence="1">
    <location>
        <begin position="23"/>
        <end position="296"/>
    </location>
</feature>